<sequence length="1050" mass="111771">MGSMVVLVGSVPSLASLMSLGSLSVSTASSSCVESSSYSVLKRVSLSKRSLRRAKRWDCVCKYSVTTTDFIAEQGNAVSLDSSSSTIRGGSDGDSEVVLKPAPKPVLKSPAGSKDETSLSMNSVEWGSSSAGGDSDGERSDEEEGERNKVIESLDEVLEKAGKLETSKLSQVGGSASSNRKQNGVVNKMTSPNVGNDSRNVNSSAANMKTKTLKSVWRKGDSVAALPKVVKEVPKASNRVIKGEPKTVEGAKLESQSTVPLKPPQPPLRPQPKLQGKPSVAPPPMIKKPVILKDVGAAPKSPVKDETGSRAPQSKGQPILVDKFARKKPVVDPVIAQAVLAPIKPGKGPATGKYRDRKKSASPGTPRRRMVDDDVEIPDEELNVSIPGAATGRKGRKWTKASRKAAKLQAARDAAPVKVEILEVGEKGMSIEELAYNLTIGEGEILGFLYSKGIKPDGVQTLDKDMVKMICKEHEVEVIDADPVKFEEMAKKNEILDEDDLDKLQERPPVLTIMGHVDHGKASSNILCLFILEIKCTTLLDHIRKSKVAASEAGGITQGIGAYKVTIPVDGKLQPCVFLDTPGHEAFGAMRARGARVTDIAIIVVAADDGIRPQTKEAIAHAKAAGVPIVITINKIDKDGANPERVMQELSSIGLMPEDWGGDVPMVQISALKGENIDDLLETVMLVAELQELKANPDRNAKGTVIEAGLDKSKGPVATFIVQNGTLKRGDVVVCGQAFGKVRALFDDGGKRVDEAGPSIPVQVIGLSNVPIAGDEFEVVASLDIAREKAEKRAESLWNECISAKAGDGKVTLSSLASAVSAGKLSGLDLHQLNIILKVDLQGSIEAIRQALQVLPRDNITLKFLLQATGDVSNSDVDLAVASEAIILGFNVKAPGSVKSYAERKGVEIRLYRVIYELIDDVRNAMEGLLEPAEEQEIIGSAEVRAVFSSGSGRVAGCMVTEGKIVKGCGIRVVRNRKTVHVGVLDSLKRVKEIVKEVNAGLECGIGAEDYDDWEEGDSIEAFNTVEKKRTLEEASASMAAALEEAGINL</sequence>
<dbReference type="FunFam" id="2.40.30.10:FF:000008">
    <property type="entry name" value="Translation initiation factor IF-2"/>
    <property type="match status" value="1"/>
</dbReference>
<dbReference type="EMBL" id="JAAWWB010000022">
    <property type="protein sequence ID" value="KAG6755460.1"/>
    <property type="molecule type" value="Genomic_DNA"/>
</dbReference>
<keyword evidence="9" id="KW-0732">Signal</keyword>
<evidence type="ECO:0000256" key="4">
    <source>
        <dbReference type="ARBA" id="ARBA00022917"/>
    </source>
</evidence>
<dbReference type="Pfam" id="PF00009">
    <property type="entry name" value="GTP_EFTU"/>
    <property type="match status" value="1"/>
</dbReference>
<dbReference type="PROSITE" id="PS01176">
    <property type="entry name" value="IF2"/>
    <property type="match status" value="1"/>
</dbReference>
<dbReference type="NCBIfam" id="TIGR00487">
    <property type="entry name" value="IF-2"/>
    <property type="match status" value="1"/>
</dbReference>
<dbReference type="Proteomes" id="UP000886885">
    <property type="component" value="Chromosome 11D"/>
</dbReference>
<dbReference type="CDD" id="cd01887">
    <property type="entry name" value="IF2_eIF5B"/>
    <property type="match status" value="1"/>
</dbReference>
<dbReference type="GO" id="GO:0003743">
    <property type="term" value="F:translation initiation factor activity"/>
    <property type="evidence" value="ECO:0007669"/>
    <property type="project" value="UniProtKB-KW"/>
</dbReference>
<dbReference type="InterPro" id="IPR006847">
    <property type="entry name" value="IF2_N"/>
</dbReference>
<evidence type="ECO:0000256" key="8">
    <source>
        <dbReference type="SAM" id="MobiDB-lite"/>
    </source>
</evidence>
<evidence type="ECO:0000256" key="7">
    <source>
        <dbReference type="ARBA" id="ARBA00044105"/>
    </source>
</evidence>
<dbReference type="CDD" id="cd03702">
    <property type="entry name" value="IF2_mtIF2_II"/>
    <property type="match status" value="1"/>
</dbReference>
<evidence type="ECO:0000256" key="5">
    <source>
        <dbReference type="ARBA" id="ARBA00023134"/>
    </source>
</evidence>
<evidence type="ECO:0000256" key="9">
    <source>
        <dbReference type="SAM" id="SignalP"/>
    </source>
</evidence>
<evidence type="ECO:0000259" key="10">
    <source>
        <dbReference type="PROSITE" id="PS51722"/>
    </source>
</evidence>
<feature type="region of interest" description="Disordered" evidence="8">
    <location>
        <begin position="81"/>
        <end position="149"/>
    </location>
</feature>
<dbReference type="FunFam" id="2.40.30.10:FF:000054">
    <property type="entry name" value="Translation initiation factor IF-2"/>
    <property type="match status" value="1"/>
</dbReference>
<dbReference type="GO" id="GO:0005525">
    <property type="term" value="F:GTP binding"/>
    <property type="evidence" value="ECO:0007669"/>
    <property type="project" value="UniProtKB-KW"/>
</dbReference>
<evidence type="ECO:0000256" key="2">
    <source>
        <dbReference type="ARBA" id="ARBA00022540"/>
    </source>
</evidence>
<keyword evidence="3" id="KW-0547">Nucleotide-binding</keyword>
<gene>
    <name evidence="11" type="ORF">POTOM_041286</name>
</gene>
<dbReference type="GO" id="GO:0003924">
    <property type="term" value="F:GTPase activity"/>
    <property type="evidence" value="ECO:0007669"/>
    <property type="project" value="InterPro"/>
</dbReference>
<feature type="region of interest" description="Disordered" evidence="8">
    <location>
        <begin position="343"/>
        <end position="373"/>
    </location>
</feature>
<accession>A0A8X7YSQ6</accession>
<name>A0A8X7YSQ6_POPTO</name>
<evidence type="ECO:0000313" key="12">
    <source>
        <dbReference type="Proteomes" id="UP000886885"/>
    </source>
</evidence>
<dbReference type="InterPro" id="IPR023115">
    <property type="entry name" value="TIF_IF2_dom3"/>
</dbReference>
<dbReference type="InterPro" id="IPR000178">
    <property type="entry name" value="TF_IF2_bacterial-like"/>
</dbReference>
<dbReference type="AlphaFoldDB" id="A0A8X7YSQ6"/>
<dbReference type="HAMAP" id="MF_00100_B">
    <property type="entry name" value="IF_2_B"/>
    <property type="match status" value="1"/>
</dbReference>
<feature type="compositionally biased region" description="Pro residues" evidence="8">
    <location>
        <begin position="261"/>
        <end position="270"/>
    </location>
</feature>
<feature type="region of interest" description="Disordered" evidence="8">
    <location>
        <begin position="240"/>
        <end position="321"/>
    </location>
</feature>
<evidence type="ECO:0000256" key="1">
    <source>
        <dbReference type="ARBA" id="ARBA00007733"/>
    </source>
</evidence>
<keyword evidence="5" id="KW-0342">GTP-binding</keyword>
<organism evidence="11 12">
    <name type="scientific">Populus tomentosa</name>
    <name type="common">Chinese white poplar</name>
    <dbReference type="NCBI Taxonomy" id="118781"/>
    <lineage>
        <taxon>Eukaryota</taxon>
        <taxon>Viridiplantae</taxon>
        <taxon>Streptophyta</taxon>
        <taxon>Embryophyta</taxon>
        <taxon>Tracheophyta</taxon>
        <taxon>Spermatophyta</taxon>
        <taxon>Magnoliopsida</taxon>
        <taxon>eudicotyledons</taxon>
        <taxon>Gunneridae</taxon>
        <taxon>Pentapetalae</taxon>
        <taxon>rosids</taxon>
        <taxon>fabids</taxon>
        <taxon>Malpighiales</taxon>
        <taxon>Salicaceae</taxon>
        <taxon>Saliceae</taxon>
        <taxon>Populus</taxon>
    </lineage>
</organism>
<dbReference type="NCBIfam" id="TIGR00231">
    <property type="entry name" value="small_GTP"/>
    <property type="match status" value="1"/>
</dbReference>
<dbReference type="InterPro" id="IPR000795">
    <property type="entry name" value="T_Tr_GTP-bd_dom"/>
</dbReference>
<feature type="chain" id="PRO_5036496892" description="Translation initiation factor IF-2, chloroplastic" evidence="9">
    <location>
        <begin position="29"/>
        <end position="1050"/>
    </location>
</feature>
<dbReference type="InterPro" id="IPR005225">
    <property type="entry name" value="Small_GTP-bd"/>
</dbReference>
<keyword evidence="12" id="KW-1185">Reference proteome</keyword>
<feature type="signal peptide" evidence="9">
    <location>
        <begin position="1"/>
        <end position="28"/>
    </location>
</feature>
<feature type="compositionally biased region" description="Polar residues" evidence="8">
    <location>
        <begin position="167"/>
        <end position="207"/>
    </location>
</feature>
<dbReference type="InterPro" id="IPR015760">
    <property type="entry name" value="TIF_IF2"/>
</dbReference>
<dbReference type="InterPro" id="IPR044145">
    <property type="entry name" value="IF2_II"/>
</dbReference>
<dbReference type="InterPro" id="IPR053905">
    <property type="entry name" value="EF-G-like_DII"/>
</dbReference>
<dbReference type="PANTHER" id="PTHR43381:SF5">
    <property type="entry name" value="TR-TYPE G DOMAIN-CONTAINING PROTEIN"/>
    <property type="match status" value="1"/>
</dbReference>
<dbReference type="FunFam" id="3.40.50.10050:FF:000001">
    <property type="entry name" value="Translation initiation factor IF-2"/>
    <property type="match status" value="1"/>
</dbReference>
<dbReference type="PROSITE" id="PS51722">
    <property type="entry name" value="G_TR_2"/>
    <property type="match status" value="1"/>
</dbReference>
<dbReference type="OrthoDB" id="361630at2759"/>
<comment type="function">
    <text evidence="6">One of the essential components for the initiation of protein synthesis. Protects formylmethionyl-tRNA from spontaneous hydrolysis and promotes its binding to the 30S ribosomal subunits. Also involved in the hydrolysis of GTP during the formation of the 70S ribosomal complex.</text>
</comment>
<dbReference type="PANTHER" id="PTHR43381">
    <property type="entry name" value="TRANSLATION INITIATION FACTOR IF-2-RELATED"/>
    <property type="match status" value="1"/>
</dbReference>
<dbReference type="FunFam" id="3.40.50.300:FF:000019">
    <property type="entry name" value="Translation initiation factor IF-2"/>
    <property type="match status" value="1"/>
</dbReference>
<reference evidence="11" key="1">
    <citation type="journal article" date="2020" name="bioRxiv">
        <title>Hybrid origin of Populus tomentosa Carr. identified through genome sequencing and phylogenomic analysis.</title>
        <authorList>
            <person name="An X."/>
            <person name="Gao K."/>
            <person name="Chen Z."/>
            <person name="Li J."/>
            <person name="Yang X."/>
            <person name="Yang X."/>
            <person name="Zhou J."/>
            <person name="Guo T."/>
            <person name="Zhao T."/>
            <person name="Huang S."/>
            <person name="Miao D."/>
            <person name="Khan W.U."/>
            <person name="Rao P."/>
            <person name="Ye M."/>
            <person name="Lei B."/>
            <person name="Liao W."/>
            <person name="Wang J."/>
            <person name="Ji L."/>
            <person name="Li Y."/>
            <person name="Guo B."/>
            <person name="Mustafa N.S."/>
            <person name="Li S."/>
            <person name="Yun Q."/>
            <person name="Keller S.R."/>
            <person name="Mao J."/>
            <person name="Zhang R."/>
            <person name="Strauss S.H."/>
        </authorList>
    </citation>
    <scope>NUCLEOTIDE SEQUENCE</scope>
    <source>
        <strain evidence="11">GM15</strain>
        <tissue evidence="11">Leaf</tissue>
    </source>
</reference>
<dbReference type="Pfam" id="PF04760">
    <property type="entry name" value="IF2_N"/>
    <property type="match status" value="1"/>
</dbReference>
<evidence type="ECO:0000256" key="3">
    <source>
        <dbReference type="ARBA" id="ARBA00022741"/>
    </source>
</evidence>
<dbReference type="CDD" id="cd03692">
    <property type="entry name" value="mtIF2_IVc"/>
    <property type="match status" value="1"/>
</dbReference>
<evidence type="ECO:0000256" key="6">
    <source>
        <dbReference type="ARBA" id="ARBA00025162"/>
    </source>
</evidence>
<keyword evidence="4" id="KW-0648">Protein biosynthesis</keyword>
<feature type="region of interest" description="Disordered" evidence="8">
    <location>
        <begin position="165"/>
        <end position="207"/>
    </location>
</feature>
<feature type="domain" description="Tr-type G" evidence="10">
    <location>
        <begin position="506"/>
        <end position="694"/>
    </location>
</feature>
<comment type="caution">
    <text evidence="11">The sequence shown here is derived from an EMBL/GenBank/DDBJ whole genome shotgun (WGS) entry which is preliminary data.</text>
</comment>
<comment type="similarity">
    <text evidence="1">Belongs to the TRAFAC class translation factor GTPase superfamily. Classic translation factor GTPase family. IF-2 subfamily.</text>
</comment>
<keyword evidence="2" id="KW-0396">Initiation factor</keyword>
<protein>
    <recommendedName>
        <fullName evidence="7">Translation initiation factor IF-2, chloroplastic</fullName>
    </recommendedName>
</protein>
<dbReference type="Pfam" id="PF22042">
    <property type="entry name" value="EF-G_D2"/>
    <property type="match status" value="1"/>
</dbReference>
<dbReference type="GO" id="GO:0005737">
    <property type="term" value="C:cytoplasm"/>
    <property type="evidence" value="ECO:0007669"/>
    <property type="project" value="TreeGrafter"/>
</dbReference>
<proteinExistence type="inferred from homology"/>
<evidence type="ECO:0000313" key="11">
    <source>
        <dbReference type="EMBL" id="KAG6755460.1"/>
    </source>
</evidence>
<feature type="compositionally biased region" description="Basic and acidic residues" evidence="8">
    <location>
        <begin position="241"/>
        <end position="252"/>
    </location>
</feature>
<dbReference type="Pfam" id="PF11987">
    <property type="entry name" value="IF-2"/>
    <property type="match status" value="1"/>
</dbReference>